<evidence type="ECO:0000256" key="1">
    <source>
        <dbReference type="SAM" id="MobiDB-lite"/>
    </source>
</evidence>
<protein>
    <submittedName>
        <fullName evidence="2">Uncharacterized protein</fullName>
    </submittedName>
</protein>
<accession>A0A1H1QUW3</accession>
<sequence>MAKIDLDSLNIEELVNLRDRAIEKLAEKVATRQAELEAELEKLSQYGKPSKKSQGSASTAKAKKSDETKGDEVKEPIAEAA</sequence>
<evidence type="ECO:0000313" key="3">
    <source>
        <dbReference type="Proteomes" id="UP000243904"/>
    </source>
</evidence>
<gene>
    <name evidence="2" type="ORF">SAMN05444158_1544</name>
</gene>
<dbReference type="AlphaFoldDB" id="A0A1H1QUW3"/>
<dbReference type="RefSeq" id="WP_146686813.1">
    <property type="nucleotide sequence ID" value="NZ_LT629750.1"/>
</dbReference>
<organism evidence="2 3">
    <name type="scientific">Bradyrhizobium canariense</name>
    <dbReference type="NCBI Taxonomy" id="255045"/>
    <lineage>
        <taxon>Bacteria</taxon>
        <taxon>Pseudomonadati</taxon>
        <taxon>Pseudomonadota</taxon>
        <taxon>Alphaproteobacteria</taxon>
        <taxon>Hyphomicrobiales</taxon>
        <taxon>Nitrobacteraceae</taxon>
        <taxon>Bradyrhizobium</taxon>
    </lineage>
</organism>
<proteinExistence type="predicted"/>
<feature type="region of interest" description="Disordered" evidence="1">
    <location>
        <begin position="41"/>
        <end position="81"/>
    </location>
</feature>
<dbReference type="EMBL" id="LT629750">
    <property type="protein sequence ID" value="SDS27234.1"/>
    <property type="molecule type" value="Genomic_DNA"/>
</dbReference>
<feature type="compositionally biased region" description="Basic and acidic residues" evidence="1">
    <location>
        <begin position="63"/>
        <end position="81"/>
    </location>
</feature>
<name>A0A1H1QUW3_9BRAD</name>
<dbReference type="Proteomes" id="UP000243904">
    <property type="component" value="Chromosome I"/>
</dbReference>
<evidence type="ECO:0000313" key="2">
    <source>
        <dbReference type="EMBL" id="SDS27234.1"/>
    </source>
</evidence>
<keyword evidence="3" id="KW-1185">Reference proteome</keyword>
<reference evidence="3" key="1">
    <citation type="submission" date="2016-10" db="EMBL/GenBank/DDBJ databases">
        <authorList>
            <person name="Varghese N."/>
            <person name="Submissions S."/>
        </authorList>
    </citation>
    <scope>NUCLEOTIDE SEQUENCE [LARGE SCALE GENOMIC DNA]</scope>
    <source>
        <strain evidence="3">GAS369</strain>
    </source>
</reference>